<feature type="region of interest" description="Disordered" evidence="2">
    <location>
        <begin position="162"/>
        <end position="228"/>
    </location>
</feature>
<name>A0A7Y9S256_9ACTN</name>
<dbReference type="Gene3D" id="1.25.40.10">
    <property type="entry name" value="Tetratricopeptide repeat domain"/>
    <property type="match status" value="1"/>
</dbReference>
<gene>
    <name evidence="3" type="ORF">BJ980_001038</name>
</gene>
<evidence type="ECO:0000256" key="1">
    <source>
        <dbReference type="PROSITE-ProRule" id="PRU00339"/>
    </source>
</evidence>
<dbReference type="SUPFAM" id="SSF48452">
    <property type="entry name" value="TPR-like"/>
    <property type="match status" value="1"/>
</dbReference>
<dbReference type="InterPro" id="IPR011990">
    <property type="entry name" value="TPR-like_helical_dom_sf"/>
</dbReference>
<evidence type="ECO:0000313" key="4">
    <source>
        <dbReference type="Proteomes" id="UP000540656"/>
    </source>
</evidence>
<protein>
    <submittedName>
        <fullName evidence="3">Tetratricopeptide (TPR) repeat protein</fullName>
    </submittedName>
</protein>
<accession>A0A7Y9S256</accession>
<dbReference type="AlphaFoldDB" id="A0A7Y9S256"/>
<evidence type="ECO:0000313" key="3">
    <source>
        <dbReference type="EMBL" id="NYG58115.1"/>
    </source>
</evidence>
<dbReference type="PROSITE" id="PS50005">
    <property type="entry name" value="TPR"/>
    <property type="match status" value="1"/>
</dbReference>
<proteinExistence type="predicted"/>
<organism evidence="3 4">
    <name type="scientific">Nocardioides daedukensis</name>
    <dbReference type="NCBI Taxonomy" id="634462"/>
    <lineage>
        <taxon>Bacteria</taxon>
        <taxon>Bacillati</taxon>
        <taxon>Actinomycetota</taxon>
        <taxon>Actinomycetes</taxon>
        <taxon>Propionibacteriales</taxon>
        <taxon>Nocardioidaceae</taxon>
        <taxon>Nocardioides</taxon>
    </lineage>
</organism>
<comment type="caution">
    <text evidence="3">The sequence shown here is derived from an EMBL/GenBank/DDBJ whole genome shotgun (WGS) entry which is preliminary data.</text>
</comment>
<dbReference type="InterPro" id="IPR019734">
    <property type="entry name" value="TPR_rpt"/>
</dbReference>
<evidence type="ECO:0000256" key="2">
    <source>
        <dbReference type="SAM" id="MobiDB-lite"/>
    </source>
</evidence>
<dbReference type="RefSeq" id="WP_179501308.1">
    <property type="nucleotide sequence ID" value="NZ_JACCAA010000001.1"/>
</dbReference>
<keyword evidence="4" id="KW-1185">Reference proteome</keyword>
<reference evidence="3 4" key="1">
    <citation type="submission" date="2020-07" db="EMBL/GenBank/DDBJ databases">
        <title>Sequencing the genomes of 1000 actinobacteria strains.</title>
        <authorList>
            <person name="Klenk H.-P."/>
        </authorList>
    </citation>
    <scope>NUCLEOTIDE SEQUENCE [LARGE SCALE GENOMIC DNA]</scope>
    <source>
        <strain evidence="3 4">DSM 23819</strain>
    </source>
</reference>
<sequence length="228" mass="26157">MSMTNRARVKMRNILFLVGIIPVILTFLFVAKVGLMLSAQAAGESAYDEGDHPKAGEKFEGNKSLNLLEPWLAPFNYGTTLFQDADYEGAIKEFEAALKKAPKDERCTVRNNIALAHEVIGDGLVEDDPQAAIDSWQAGRDVLAEGDCPDDNEDSKTIDERLKKKIEQQKEQQDKDQKQDPEDDKDKKEQEQKKKELEERNDKGREERKENRDFEDYPYSEREPGYQW</sequence>
<dbReference type="Proteomes" id="UP000540656">
    <property type="component" value="Unassembled WGS sequence"/>
</dbReference>
<keyword evidence="1" id="KW-0802">TPR repeat</keyword>
<dbReference type="EMBL" id="JACCAA010000001">
    <property type="protein sequence ID" value="NYG58115.1"/>
    <property type="molecule type" value="Genomic_DNA"/>
</dbReference>
<feature type="repeat" description="TPR" evidence="1">
    <location>
        <begin position="71"/>
        <end position="104"/>
    </location>
</feature>